<name>A0ABX1FLU1_9PSEU</name>
<reference evidence="2 3" key="1">
    <citation type="submission" date="2019-08" db="EMBL/GenBank/DDBJ databases">
        <title>Lentzea from Indian Himalayas.</title>
        <authorList>
            <person name="Mandal S."/>
            <person name="Mallick Gupta A."/>
            <person name="Maiti P.K."/>
            <person name="Sarkar J."/>
            <person name="Mandal S."/>
        </authorList>
    </citation>
    <scope>NUCLEOTIDE SEQUENCE [LARGE SCALE GENOMIC DNA]</scope>
    <source>
        <strain evidence="2 3">PSKA42</strain>
    </source>
</reference>
<dbReference type="Proteomes" id="UP001515943">
    <property type="component" value="Unassembled WGS sequence"/>
</dbReference>
<sequence length="65" mass="6623">MTDWSQLVAAADGNGRQAIDAVMRAAAAVVSGKDEVRTAHPDAMASPLAAVSEQVLSRSPGRSSS</sequence>
<comment type="caution">
    <text evidence="2">The sequence shown here is derived from an EMBL/GenBank/DDBJ whole genome shotgun (WGS) entry which is preliminary data.</text>
</comment>
<feature type="compositionally biased region" description="Polar residues" evidence="1">
    <location>
        <begin position="54"/>
        <end position="65"/>
    </location>
</feature>
<dbReference type="RefSeq" id="WP_167976626.1">
    <property type="nucleotide sequence ID" value="NZ_VSRL01000102.1"/>
</dbReference>
<evidence type="ECO:0000256" key="1">
    <source>
        <dbReference type="SAM" id="MobiDB-lite"/>
    </source>
</evidence>
<proteinExistence type="predicted"/>
<evidence type="ECO:0000313" key="3">
    <source>
        <dbReference type="Proteomes" id="UP001515943"/>
    </source>
</evidence>
<protein>
    <submittedName>
        <fullName evidence="2">Uncharacterized protein</fullName>
    </submittedName>
</protein>
<organism evidence="2 3">
    <name type="scientific">Lentzea indica</name>
    <dbReference type="NCBI Taxonomy" id="2604800"/>
    <lineage>
        <taxon>Bacteria</taxon>
        <taxon>Bacillati</taxon>
        <taxon>Actinomycetota</taxon>
        <taxon>Actinomycetes</taxon>
        <taxon>Pseudonocardiales</taxon>
        <taxon>Pseudonocardiaceae</taxon>
        <taxon>Lentzea</taxon>
    </lineage>
</organism>
<accession>A0ABX1FLU1</accession>
<evidence type="ECO:0000313" key="2">
    <source>
        <dbReference type="EMBL" id="NKE59969.1"/>
    </source>
</evidence>
<gene>
    <name evidence="2" type="ORF">FXN61_25485</name>
</gene>
<feature type="region of interest" description="Disordered" evidence="1">
    <location>
        <begin position="40"/>
        <end position="65"/>
    </location>
</feature>
<dbReference type="EMBL" id="VSRL01000102">
    <property type="protein sequence ID" value="NKE59969.1"/>
    <property type="molecule type" value="Genomic_DNA"/>
</dbReference>
<keyword evidence="3" id="KW-1185">Reference proteome</keyword>